<protein>
    <submittedName>
        <fullName evidence="1">Uncharacterized protein</fullName>
    </submittedName>
</protein>
<organism evidence="1 2">
    <name type="scientific">Vespula squamosa</name>
    <name type="common">Southern yellow jacket</name>
    <name type="synonym">Wasp</name>
    <dbReference type="NCBI Taxonomy" id="30214"/>
    <lineage>
        <taxon>Eukaryota</taxon>
        <taxon>Metazoa</taxon>
        <taxon>Ecdysozoa</taxon>
        <taxon>Arthropoda</taxon>
        <taxon>Hexapoda</taxon>
        <taxon>Insecta</taxon>
        <taxon>Pterygota</taxon>
        <taxon>Neoptera</taxon>
        <taxon>Endopterygota</taxon>
        <taxon>Hymenoptera</taxon>
        <taxon>Apocrita</taxon>
        <taxon>Aculeata</taxon>
        <taxon>Vespoidea</taxon>
        <taxon>Vespidae</taxon>
        <taxon>Vespinae</taxon>
        <taxon>Vespula</taxon>
    </lineage>
</organism>
<dbReference type="AlphaFoldDB" id="A0ABD2AXK6"/>
<accession>A0ABD2AXK6</accession>
<reference evidence="1 2" key="1">
    <citation type="journal article" date="2024" name="Ann. Entomol. Soc. Am.">
        <title>Genomic analyses of the southern and eastern yellowjacket wasps (Hymenoptera: Vespidae) reveal evolutionary signatures of social life.</title>
        <authorList>
            <person name="Catto M.A."/>
            <person name="Caine P.B."/>
            <person name="Orr S.E."/>
            <person name="Hunt B.G."/>
            <person name="Goodisman M.A.D."/>
        </authorList>
    </citation>
    <scope>NUCLEOTIDE SEQUENCE [LARGE SCALE GENOMIC DNA]</scope>
    <source>
        <strain evidence="1">233</strain>
        <tissue evidence="1">Head and thorax</tissue>
    </source>
</reference>
<dbReference type="Proteomes" id="UP001607302">
    <property type="component" value="Unassembled WGS sequence"/>
</dbReference>
<dbReference type="EMBL" id="JAUDFV010000138">
    <property type="protein sequence ID" value="KAL2725349.1"/>
    <property type="molecule type" value="Genomic_DNA"/>
</dbReference>
<evidence type="ECO:0000313" key="2">
    <source>
        <dbReference type="Proteomes" id="UP001607302"/>
    </source>
</evidence>
<proteinExistence type="predicted"/>
<comment type="caution">
    <text evidence="1">The sequence shown here is derived from an EMBL/GenBank/DDBJ whole genome shotgun (WGS) entry which is preliminary data.</text>
</comment>
<evidence type="ECO:0000313" key="1">
    <source>
        <dbReference type="EMBL" id="KAL2725349.1"/>
    </source>
</evidence>
<keyword evidence="2" id="KW-1185">Reference proteome</keyword>
<sequence>MGGCRRGRKEFKMELAVTEAELSCRAQPVPTKDTIIVRCFELSRVIVRGRPCSTNHKETEHSVEQLISAIWVETFPFTSVLDCTVLDPTPCRESLLEGPPFHGYMPISACHWHL</sequence>
<name>A0ABD2AXK6_VESSQ</name>
<gene>
    <name evidence="1" type="ORF">V1478_008022</name>
</gene>